<gene>
    <name evidence="1" type="ORF">OEA41_010286</name>
</gene>
<sequence length="171" mass="19613">MANHYEADPMLIPELTDSILAHVQAIPPPCPQSRIVPMDGLAPSLPQLPRELIAAIMRHLSPFSDAPKECSFLVSPSYWLQTLLECSLIPWLWDLDTEAILRKEQSKSKGQEWNWELLIRRMAQNDIYESKKVTWAMENVPLGLRNRKRIWGLIQDIFVEEVSARDLEAGP</sequence>
<comment type="caution">
    <text evidence="1">The sequence shown here is derived from an EMBL/GenBank/DDBJ whole genome shotgun (WGS) entry which is preliminary data.</text>
</comment>
<proteinExistence type="predicted"/>
<evidence type="ECO:0008006" key="3">
    <source>
        <dbReference type="Google" id="ProtNLM"/>
    </source>
</evidence>
<organism evidence="1 2">
    <name type="scientific">Lepraria neglecta</name>
    <dbReference type="NCBI Taxonomy" id="209136"/>
    <lineage>
        <taxon>Eukaryota</taxon>
        <taxon>Fungi</taxon>
        <taxon>Dikarya</taxon>
        <taxon>Ascomycota</taxon>
        <taxon>Pezizomycotina</taxon>
        <taxon>Lecanoromycetes</taxon>
        <taxon>OSLEUM clade</taxon>
        <taxon>Lecanoromycetidae</taxon>
        <taxon>Lecanorales</taxon>
        <taxon>Lecanorineae</taxon>
        <taxon>Stereocaulaceae</taxon>
        <taxon>Lepraria</taxon>
    </lineage>
</organism>
<protein>
    <recommendedName>
        <fullName evidence="3">F-box domain-containing protein</fullName>
    </recommendedName>
</protein>
<dbReference type="Proteomes" id="UP001276659">
    <property type="component" value="Unassembled WGS sequence"/>
</dbReference>
<evidence type="ECO:0000313" key="1">
    <source>
        <dbReference type="EMBL" id="KAK3167160.1"/>
    </source>
</evidence>
<keyword evidence="2" id="KW-1185">Reference proteome</keyword>
<evidence type="ECO:0000313" key="2">
    <source>
        <dbReference type="Proteomes" id="UP001276659"/>
    </source>
</evidence>
<dbReference type="EMBL" id="JASNWA010000011">
    <property type="protein sequence ID" value="KAK3167160.1"/>
    <property type="molecule type" value="Genomic_DNA"/>
</dbReference>
<dbReference type="AlphaFoldDB" id="A0AAD9YX05"/>
<accession>A0AAD9YX05</accession>
<name>A0AAD9YX05_9LECA</name>
<reference evidence="1" key="1">
    <citation type="submission" date="2022-11" db="EMBL/GenBank/DDBJ databases">
        <title>Chromosomal genome sequence assembly and mating type (MAT) locus characterization of the leprose asexual lichenized fungus Lepraria neglecta (Nyl.) Erichsen.</title>
        <authorList>
            <person name="Allen J.L."/>
            <person name="Pfeffer B."/>
        </authorList>
    </citation>
    <scope>NUCLEOTIDE SEQUENCE</scope>
    <source>
        <strain evidence="1">Allen 5258</strain>
    </source>
</reference>